<gene>
    <name evidence="1" type="ORF">WG66_14096</name>
</gene>
<name>A0A0W0FAQ2_MONRR</name>
<evidence type="ECO:0000313" key="1">
    <source>
        <dbReference type="EMBL" id="KTB33316.1"/>
    </source>
</evidence>
<dbReference type="AlphaFoldDB" id="A0A0W0FAQ2"/>
<organism evidence="1 2">
    <name type="scientific">Moniliophthora roreri</name>
    <name type="common">Frosty pod rot fungus</name>
    <name type="synonym">Monilia roreri</name>
    <dbReference type="NCBI Taxonomy" id="221103"/>
    <lineage>
        <taxon>Eukaryota</taxon>
        <taxon>Fungi</taxon>
        <taxon>Dikarya</taxon>
        <taxon>Basidiomycota</taxon>
        <taxon>Agaricomycotina</taxon>
        <taxon>Agaricomycetes</taxon>
        <taxon>Agaricomycetidae</taxon>
        <taxon>Agaricales</taxon>
        <taxon>Marasmiineae</taxon>
        <taxon>Marasmiaceae</taxon>
        <taxon>Moniliophthora</taxon>
    </lineage>
</organism>
<proteinExistence type="predicted"/>
<protein>
    <submittedName>
        <fullName evidence="1">Uncharacterized protein</fullName>
    </submittedName>
</protein>
<dbReference type="EMBL" id="LATX01002177">
    <property type="protein sequence ID" value="KTB33316.1"/>
    <property type="molecule type" value="Genomic_DNA"/>
</dbReference>
<accession>A0A0W0FAQ2</accession>
<reference evidence="1 2" key="1">
    <citation type="submission" date="2015-12" db="EMBL/GenBank/DDBJ databases">
        <title>Draft genome sequence of Moniliophthora roreri, the causal agent of frosty pod rot of cacao.</title>
        <authorList>
            <person name="Aime M.C."/>
            <person name="Diaz-Valderrama J.R."/>
            <person name="Kijpornyongpan T."/>
            <person name="Phillips-Mora W."/>
        </authorList>
    </citation>
    <scope>NUCLEOTIDE SEQUENCE [LARGE SCALE GENOMIC DNA]</scope>
    <source>
        <strain evidence="1 2">MCA 2952</strain>
    </source>
</reference>
<comment type="caution">
    <text evidence="1">The sequence shown here is derived from an EMBL/GenBank/DDBJ whole genome shotgun (WGS) entry which is preliminary data.</text>
</comment>
<evidence type="ECO:0000313" key="2">
    <source>
        <dbReference type="Proteomes" id="UP000054988"/>
    </source>
</evidence>
<sequence>MSPFCLNINLIPLNMGKEHCVGGRDGARWVIGNTNATAFYMSVKVNRASASINM</sequence>
<dbReference type="Proteomes" id="UP000054988">
    <property type="component" value="Unassembled WGS sequence"/>
</dbReference>